<accession>A0A9X7P507</accession>
<evidence type="ECO:0000256" key="4">
    <source>
        <dbReference type="SAM" id="Phobius"/>
    </source>
</evidence>
<dbReference type="Gene3D" id="1.10.10.1320">
    <property type="entry name" value="Anti-sigma factor, zinc-finger domain"/>
    <property type="match status" value="1"/>
</dbReference>
<feature type="transmembrane region" description="Helical" evidence="4">
    <location>
        <begin position="93"/>
        <end position="111"/>
    </location>
</feature>
<evidence type="ECO:0000259" key="5">
    <source>
        <dbReference type="Pfam" id="PF13490"/>
    </source>
</evidence>
<evidence type="ECO:0000256" key="2">
    <source>
        <dbReference type="ARBA" id="ARBA00024438"/>
    </source>
</evidence>
<dbReference type="Pfam" id="PF13490">
    <property type="entry name" value="zf-HC2"/>
    <property type="match status" value="1"/>
</dbReference>
<organism evidence="6 7">
    <name type="scientific">Neomoorella stamsii</name>
    <dbReference type="NCBI Taxonomy" id="1266720"/>
    <lineage>
        <taxon>Bacteria</taxon>
        <taxon>Bacillati</taxon>
        <taxon>Bacillota</taxon>
        <taxon>Clostridia</taxon>
        <taxon>Neomoorellales</taxon>
        <taxon>Neomoorellaceae</taxon>
        <taxon>Neomoorella</taxon>
    </lineage>
</organism>
<name>A0A9X7P507_9FIRM</name>
<gene>
    <name evidence="6" type="ORF">MOST_28630</name>
</gene>
<dbReference type="RefSeq" id="WP_054937511.1">
    <property type="nucleotide sequence ID" value="NZ_PVXL01000067.1"/>
</dbReference>
<feature type="domain" description="Putative zinc-finger" evidence="5">
    <location>
        <begin position="3"/>
        <end position="37"/>
    </location>
</feature>
<evidence type="ECO:0000313" key="7">
    <source>
        <dbReference type="Proteomes" id="UP000239430"/>
    </source>
</evidence>
<keyword evidence="4" id="KW-0472">Membrane</keyword>
<dbReference type="AlphaFoldDB" id="A0A9X7P507"/>
<protein>
    <recommendedName>
        <fullName evidence="2">Anti-sigma-W factor RsiW</fullName>
    </recommendedName>
</protein>
<feature type="compositionally biased region" description="Polar residues" evidence="3">
    <location>
        <begin position="198"/>
        <end position="223"/>
    </location>
</feature>
<dbReference type="InterPro" id="IPR041916">
    <property type="entry name" value="Anti_sigma_zinc_sf"/>
</dbReference>
<feature type="compositionally biased region" description="Polar residues" evidence="3">
    <location>
        <begin position="179"/>
        <end position="188"/>
    </location>
</feature>
<evidence type="ECO:0000256" key="1">
    <source>
        <dbReference type="ARBA" id="ARBA00024353"/>
    </source>
</evidence>
<feature type="region of interest" description="Disordered" evidence="3">
    <location>
        <begin position="121"/>
        <end position="227"/>
    </location>
</feature>
<comment type="caution">
    <text evidence="6">The sequence shown here is derived from an EMBL/GenBank/DDBJ whole genome shotgun (WGS) entry which is preliminary data.</text>
</comment>
<keyword evidence="7" id="KW-1185">Reference proteome</keyword>
<reference evidence="6 7" key="1">
    <citation type="submission" date="2018-03" db="EMBL/GenBank/DDBJ databases">
        <title>Genome sequence of Moorella stamsii DSM 26217.</title>
        <authorList>
            <person name="Poehlein A."/>
            <person name="Daniel R."/>
        </authorList>
    </citation>
    <scope>NUCLEOTIDE SEQUENCE [LARGE SCALE GENOMIC DNA]</scope>
    <source>
        <strain evidence="7">DSM 26217</strain>
    </source>
</reference>
<proteinExistence type="inferred from homology"/>
<dbReference type="EMBL" id="PVXL01000067">
    <property type="protein sequence ID" value="PRR69986.1"/>
    <property type="molecule type" value="Genomic_DNA"/>
</dbReference>
<keyword evidence="4" id="KW-1133">Transmembrane helix</keyword>
<evidence type="ECO:0000313" key="6">
    <source>
        <dbReference type="EMBL" id="PRR69986.1"/>
    </source>
</evidence>
<dbReference type="InterPro" id="IPR027383">
    <property type="entry name" value="Znf_put"/>
</dbReference>
<dbReference type="Proteomes" id="UP000239430">
    <property type="component" value="Unassembled WGS sequence"/>
</dbReference>
<sequence length="370" mass="40132">MNCRQARRLLSPYFDNEVGVKERDEIEKHLAVCPACREELEAQRKISAGLQEIYRQVKAPPGFSTAVMARIEQQARQREANAALRRPAWMRHLAAAAAVAVLAGGTVVLAYKEGAGGATDGSMAWQDSSPVDPPAVALAPGEQTQETNLPGQRGDGGKAPKETGSAGKAAALKDINEGRVTQQVSTRKTNPEPAKPQQEANKGQISGQEPEVTSPQPASQKQEGQPARVFLSNTRHSRSTLLKLKVADLPAVQEKVLALARQAGAESPQVVWVWQKEETILRLVVPVEAAGKLIEEVATLGEELERHQETNDITAEYNRKLAEYHLLAGQKEKATASAGMLNLLQQQLAALEKESLEAGHEIVNIWLIAR</sequence>
<evidence type="ECO:0000256" key="3">
    <source>
        <dbReference type="SAM" id="MobiDB-lite"/>
    </source>
</evidence>
<comment type="similarity">
    <text evidence="1">Belongs to the zinc-associated anti-sigma factor (ZAS) superfamily. Anti-sigma-W factor family.</text>
</comment>
<keyword evidence="4" id="KW-0812">Transmembrane</keyword>